<comment type="subcellular location">
    <subcellularLocation>
        <location evidence="4 14">Cytoplasm</location>
    </subcellularLocation>
</comment>
<evidence type="ECO:0000256" key="11">
    <source>
        <dbReference type="ARBA" id="ARBA00022759"/>
    </source>
</evidence>
<comment type="function">
    <text evidence="3 14 16">Endonuclease that specifically degrades the RNA of RNA-DNA hybrids.</text>
</comment>
<keyword evidence="8 14" id="KW-0963">Cytoplasm</keyword>
<evidence type="ECO:0000256" key="1">
    <source>
        <dbReference type="ARBA" id="ARBA00000077"/>
    </source>
</evidence>
<dbReference type="GO" id="GO:0006298">
    <property type="term" value="P:mismatch repair"/>
    <property type="evidence" value="ECO:0007669"/>
    <property type="project" value="TreeGrafter"/>
</dbReference>
<comment type="similarity">
    <text evidence="5 14 16">Belongs to the RNase HII family.</text>
</comment>
<organism evidence="18 19">
    <name type="scientific">Faucicola atlantae</name>
    <dbReference type="NCBI Taxonomy" id="34059"/>
    <lineage>
        <taxon>Bacteria</taxon>
        <taxon>Pseudomonadati</taxon>
        <taxon>Pseudomonadota</taxon>
        <taxon>Gammaproteobacteria</taxon>
        <taxon>Moraxellales</taxon>
        <taxon>Moraxellaceae</taxon>
        <taxon>Faucicola</taxon>
    </lineage>
</organism>
<dbReference type="GO" id="GO:0030145">
    <property type="term" value="F:manganese ion binding"/>
    <property type="evidence" value="ECO:0007669"/>
    <property type="project" value="UniProtKB-UniRule"/>
</dbReference>
<evidence type="ECO:0000256" key="4">
    <source>
        <dbReference type="ARBA" id="ARBA00004496"/>
    </source>
</evidence>
<dbReference type="InterPro" id="IPR022898">
    <property type="entry name" value="RNase_HII"/>
</dbReference>
<dbReference type="Gene3D" id="3.30.420.10">
    <property type="entry name" value="Ribonuclease H-like superfamily/Ribonuclease H"/>
    <property type="match status" value="1"/>
</dbReference>
<keyword evidence="13 14" id="KW-0464">Manganese</keyword>
<evidence type="ECO:0000256" key="3">
    <source>
        <dbReference type="ARBA" id="ARBA00004065"/>
    </source>
</evidence>
<dbReference type="GO" id="GO:0004523">
    <property type="term" value="F:RNA-DNA hybrid ribonuclease activity"/>
    <property type="evidence" value="ECO:0007669"/>
    <property type="project" value="UniProtKB-UniRule"/>
</dbReference>
<evidence type="ECO:0000256" key="2">
    <source>
        <dbReference type="ARBA" id="ARBA00001946"/>
    </source>
</evidence>
<dbReference type="EMBL" id="UGQA01000001">
    <property type="protein sequence ID" value="STY94952.1"/>
    <property type="molecule type" value="Genomic_DNA"/>
</dbReference>
<evidence type="ECO:0000259" key="17">
    <source>
        <dbReference type="PROSITE" id="PS51975"/>
    </source>
</evidence>
<reference evidence="18 19" key="1">
    <citation type="submission" date="2018-06" db="EMBL/GenBank/DDBJ databases">
        <authorList>
            <consortium name="Pathogen Informatics"/>
            <person name="Doyle S."/>
        </authorList>
    </citation>
    <scope>NUCLEOTIDE SEQUENCE [LARGE SCALE GENOMIC DNA]</scope>
    <source>
        <strain evidence="18 19">NCTC11091</strain>
    </source>
</reference>
<dbReference type="InterPro" id="IPR024567">
    <property type="entry name" value="RNase_HII/HIII_dom"/>
</dbReference>
<evidence type="ECO:0000256" key="10">
    <source>
        <dbReference type="ARBA" id="ARBA00022723"/>
    </source>
</evidence>
<dbReference type="PANTHER" id="PTHR10954:SF18">
    <property type="entry name" value="RIBONUCLEASE HII"/>
    <property type="match status" value="1"/>
</dbReference>
<gene>
    <name evidence="14 18" type="primary">rnhB</name>
    <name evidence="18" type="ORF">NCTC11091_00731</name>
</gene>
<accession>A0A378Q2L0</accession>
<keyword evidence="12 14" id="KW-0378">Hydrolase</keyword>
<evidence type="ECO:0000256" key="16">
    <source>
        <dbReference type="RuleBase" id="RU003515"/>
    </source>
</evidence>
<comment type="catalytic activity">
    <reaction evidence="1 14 15 16">
        <text>Endonucleolytic cleavage to 5'-phosphomonoester.</text>
        <dbReference type="EC" id="3.1.26.4"/>
    </reaction>
</comment>
<dbReference type="GO" id="GO:0032299">
    <property type="term" value="C:ribonuclease H2 complex"/>
    <property type="evidence" value="ECO:0007669"/>
    <property type="project" value="TreeGrafter"/>
</dbReference>
<name>A0A378Q2L0_9GAMM</name>
<evidence type="ECO:0000256" key="8">
    <source>
        <dbReference type="ARBA" id="ARBA00022490"/>
    </source>
</evidence>
<dbReference type="EC" id="3.1.26.4" evidence="6 14"/>
<comment type="cofactor">
    <cofactor evidence="2">
        <name>Mg(2+)</name>
        <dbReference type="ChEBI" id="CHEBI:18420"/>
    </cofactor>
</comment>
<evidence type="ECO:0000256" key="12">
    <source>
        <dbReference type="ARBA" id="ARBA00022801"/>
    </source>
</evidence>
<keyword evidence="9 14" id="KW-0540">Nuclease</keyword>
<dbReference type="InterPro" id="IPR012337">
    <property type="entry name" value="RNaseH-like_sf"/>
</dbReference>
<dbReference type="Proteomes" id="UP000255193">
    <property type="component" value="Unassembled WGS sequence"/>
</dbReference>
<evidence type="ECO:0000256" key="15">
    <source>
        <dbReference type="PROSITE-ProRule" id="PRU01319"/>
    </source>
</evidence>
<dbReference type="PANTHER" id="PTHR10954">
    <property type="entry name" value="RIBONUCLEASE H2 SUBUNIT A"/>
    <property type="match status" value="1"/>
</dbReference>
<evidence type="ECO:0000256" key="13">
    <source>
        <dbReference type="ARBA" id="ARBA00023211"/>
    </source>
</evidence>
<dbReference type="NCBIfam" id="NF000595">
    <property type="entry name" value="PRK00015.1-3"/>
    <property type="match status" value="1"/>
</dbReference>
<dbReference type="RefSeq" id="WP_067057942.1">
    <property type="nucleotide sequence ID" value="NZ_JAPDKM010000001.1"/>
</dbReference>
<keyword evidence="11 14" id="KW-0255">Endonuclease</keyword>
<dbReference type="GO" id="GO:0003723">
    <property type="term" value="F:RNA binding"/>
    <property type="evidence" value="ECO:0007669"/>
    <property type="project" value="UniProtKB-UniRule"/>
</dbReference>
<dbReference type="Pfam" id="PF01351">
    <property type="entry name" value="RNase_HII"/>
    <property type="match status" value="1"/>
</dbReference>
<keyword evidence="10 14" id="KW-0479">Metal-binding</keyword>
<dbReference type="PROSITE" id="PS51975">
    <property type="entry name" value="RNASE_H_2"/>
    <property type="match status" value="1"/>
</dbReference>
<sequence length="238" mass="25864">MTAHYIIGVDEVGRGPLLGDVVAAAVILPNNILNLATPSASSDGTTLPLWQADDVAIILNHPLSRLTDSKKLSEKTRETLVPVIRQTAHQFAIAKIPPQVIDDINILQATMLAMQQTIGEVVKNVIAKQPDAHFTVVIDGNRIPDLAFLGLDNDQLKTRAVVKGDSRHAAISAASVLAKVSRDYDMLALAARYPAYHIDKHKGYPTAAHLAALAEYGILPEHRRSFAPVKRLLTDLRQ</sequence>
<feature type="binding site" evidence="14 15">
    <location>
        <position position="11"/>
    </location>
    <ligand>
        <name>a divalent metal cation</name>
        <dbReference type="ChEBI" id="CHEBI:60240"/>
    </ligand>
</feature>
<dbReference type="InterPro" id="IPR001352">
    <property type="entry name" value="RNase_HII/HIII"/>
</dbReference>
<dbReference type="SUPFAM" id="SSF53098">
    <property type="entry name" value="Ribonuclease H-like"/>
    <property type="match status" value="1"/>
</dbReference>
<dbReference type="GO" id="GO:0005737">
    <property type="term" value="C:cytoplasm"/>
    <property type="evidence" value="ECO:0007669"/>
    <property type="project" value="UniProtKB-SubCell"/>
</dbReference>
<evidence type="ECO:0000256" key="7">
    <source>
        <dbReference type="ARBA" id="ARBA00019179"/>
    </source>
</evidence>
<evidence type="ECO:0000256" key="14">
    <source>
        <dbReference type="HAMAP-Rule" id="MF_00052"/>
    </source>
</evidence>
<dbReference type="HAMAP" id="MF_00052_B">
    <property type="entry name" value="RNase_HII_B"/>
    <property type="match status" value="1"/>
</dbReference>
<feature type="binding site" evidence="14 15">
    <location>
        <position position="10"/>
    </location>
    <ligand>
        <name>a divalent metal cation</name>
        <dbReference type="ChEBI" id="CHEBI:60240"/>
    </ligand>
</feature>
<evidence type="ECO:0000256" key="6">
    <source>
        <dbReference type="ARBA" id="ARBA00012180"/>
    </source>
</evidence>
<comment type="cofactor">
    <cofactor evidence="14 15">
        <name>Mn(2+)</name>
        <dbReference type="ChEBI" id="CHEBI:29035"/>
    </cofactor>
    <cofactor evidence="14 15">
        <name>Mg(2+)</name>
        <dbReference type="ChEBI" id="CHEBI:18420"/>
    </cofactor>
    <text evidence="14 15">Manganese or magnesium. Binds 1 divalent metal ion per monomer in the absence of substrate. May bind a second metal ion after substrate binding.</text>
</comment>
<dbReference type="AlphaFoldDB" id="A0A378Q2L0"/>
<dbReference type="GO" id="GO:0043137">
    <property type="term" value="P:DNA replication, removal of RNA primer"/>
    <property type="evidence" value="ECO:0007669"/>
    <property type="project" value="TreeGrafter"/>
</dbReference>
<dbReference type="CDD" id="cd07182">
    <property type="entry name" value="RNase_HII_bacteria_HII_like"/>
    <property type="match status" value="1"/>
</dbReference>
<protein>
    <recommendedName>
        <fullName evidence="7 14">Ribonuclease HII</fullName>
        <shortName evidence="14">RNase HII</shortName>
        <ecNumber evidence="6 14">3.1.26.4</ecNumber>
    </recommendedName>
</protein>
<evidence type="ECO:0000313" key="19">
    <source>
        <dbReference type="Proteomes" id="UP000255193"/>
    </source>
</evidence>
<evidence type="ECO:0000256" key="9">
    <source>
        <dbReference type="ARBA" id="ARBA00022722"/>
    </source>
</evidence>
<proteinExistence type="inferred from homology"/>
<dbReference type="InterPro" id="IPR036397">
    <property type="entry name" value="RNaseH_sf"/>
</dbReference>
<feature type="domain" description="RNase H type-2" evidence="17">
    <location>
        <begin position="4"/>
        <end position="238"/>
    </location>
</feature>
<evidence type="ECO:0000313" key="18">
    <source>
        <dbReference type="EMBL" id="STY94952.1"/>
    </source>
</evidence>
<evidence type="ECO:0000256" key="5">
    <source>
        <dbReference type="ARBA" id="ARBA00007383"/>
    </source>
</evidence>
<feature type="binding site" evidence="14 15">
    <location>
        <position position="139"/>
    </location>
    <ligand>
        <name>a divalent metal cation</name>
        <dbReference type="ChEBI" id="CHEBI:60240"/>
    </ligand>
</feature>